<dbReference type="AlphaFoldDB" id="A0A193LJD9"/>
<proteinExistence type="predicted"/>
<evidence type="ECO:0000313" key="1">
    <source>
        <dbReference type="EMBL" id="ANO52655.1"/>
    </source>
</evidence>
<dbReference type="RefSeq" id="WP_068618192.1">
    <property type="nucleotide sequence ID" value="NZ_CP016268.1"/>
</dbReference>
<dbReference type="EMBL" id="CP016268">
    <property type="protein sequence ID" value="ANO52655.1"/>
    <property type="molecule type" value="Genomic_DNA"/>
</dbReference>
<sequence length="125" mass="14435">MRTYELHRDDGYFLAFEIENVYVRPKKIGEILSAVDGVTDVKVRRPLGASRDVHVAFKYLDIDYIVWEPFGDNSRYRVGPEQAKEQPSDIDIAPLANAFRDYEQPFLVKVFGDLITLNFKSLFST</sequence>
<reference evidence="1 2" key="1">
    <citation type="submission" date="2016-06" db="EMBL/GenBank/DDBJ databases">
        <title>Complete genome sequence of a deep-branching marine Gamma Proteobacterium Woeseia oceani type strain XK5.</title>
        <authorList>
            <person name="Mu D."/>
            <person name="Du Z."/>
        </authorList>
    </citation>
    <scope>NUCLEOTIDE SEQUENCE [LARGE SCALE GENOMIC DNA]</scope>
    <source>
        <strain evidence="1 2">XK5</strain>
    </source>
</reference>
<keyword evidence="2" id="KW-1185">Reference proteome</keyword>
<dbReference type="STRING" id="1548547.BA177_16990"/>
<dbReference type="Proteomes" id="UP000092695">
    <property type="component" value="Chromosome"/>
</dbReference>
<evidence type="ECO:0000313" key="2">
    <source>
        <dbReference type="Proteomes" id="UP000092695"/>
    </source>
</evidence>
<gene>
    <name evidence="1" type="ORF">BA177_16990</name>
</gene>
<protein>
    <submittedName>
        <fullName evidence="1">Uncharacterized protein</fullName>
    </submittedName>
</protein>
<dbReference type="KEGG" id="woc:BA177_16990"/>
<organism evidence="1 2">
    <name type="scientific">Woeseia oceani</name>
    <dbReference type="NCBI Taxonomy" id="1548547"/>
    <lineage>
        <taxon>Bacteria</taxon>
        <taxon>Pseudomonadati</taxon>
        <taxon>Pseudomonadota</taxon>
        <taxon>Gammaproteobacteria</taxon>
        <taxon>Woeseiales</taxon>
        <taxon>Woeseiaceae</taxon>
        <taxon>Woeseia</taxon>
    </lineage>
</organism>
<accession>A0A193LJD9</accession>
<dbReference type="OrthoDB" id="7065121at2"/>
<name>A0A193LJD9_9GAMM</name>